<accession>A0A7X4WC94</accession>
<sequence>MPVYPASLQPLAELAAKIRTPDFLPAFGRLLDNYFPGINLAVFFYQQDQRPVTLVHNLSYEQEIKAIFALDKHYQDDPFFQFWQSNREPNLKTLEDVITADFYHSPFYNEYYSRLGLYDEVMAYFSLSEQQCIAVSFGFYNHRKRCKRDEAFELIVYLFPVLQALFEQYWLSSSLHDNMSEGEPLYVSNQFAADILTERERQVVQLILQGLASKQIAGKLNIKLGTVKNHRKSIYKKLQINSQQELYHQFWLYQNQEQHNQWVND</sequence>
<dbReference type="OrthoDB" id="343383at2"/>
<protein>
    <submittedName>
        <fullName evidence="4">Uncharacterized protein</fullName>
    </submittedName>
</protein>
<dbReference type="InterPro" id="IPR016032">
    <property type="entry name" value="Sig_transdc_resp-reg_C-effctor"/>
</dbReference>
<dbReference type="InterPro" id="IPR036388">
    <property type="entry name" value="WH-like_DNA-bd_sf"/>
</dbReference>
<keyword evidence="2" id="KW-0238">DNA-binding</keyword>
<dbReference type="EMBL" id="WXWW01000195">
    <property type="protein sequence ID" value="NAW66126.1"/>
    <property type="molecule type" value="Genomic_DNA"/>
</dbReference>
<evidence type="ECO:0000256" key="1">
    <source>
        <dbReference type="ARBA" id="ARBA00023015"/>
    </source>
</evidence>
<dbReference type="InterPro" id="IPR000792">
    <property type="entry name" value="Tscrpt_reg_LuxR_C"/>
</dbReference>
<reference evidence="4 5" key="1">
    <citation type="submission" date="2017-05" db="EMBL/GenBank/DDBJ databases">
        <title>High clonality and local adaptation shapes Vibrionaceae linages within an endangered oasis.</title>
        <authorList>
            <person name="Vazquez-Rosas-Landa M."/>
        </authorList>
    </citation>
    <scope>NUCLEOTIDE SEQUENCE [LARGE SCALE GENOMIC DNA]</scope>
    <source>
        <strain evidence="4 5">P46_P4S1P180</strain>
    </source>
</reference>
<keyword evidence="1" id="KW-0805">Transcription regulation</keyword>
<evidence type="ECO:0000313" key="5">
    <source>
        <dbReference type="Proteomes" id="UP000465712"/>
    </source>
</evidence>
<evidence type="ECO:0000256" key="3">
    <source>
        <dbReference type="ARBA" id="ARBA00023163"/>
    </source>
</evidence>
<dbReference type="PANTHER" id="PTHR44688">
    <property type="entry name" value="DNA-BINDING TRANSCRIPTIONAL ACTIVATOR DEVR_DOSR"/>
    <property type="match status" value="1"/>
</dbReference>
<dbReference type="Proteomes" id="UP000465712">
    <property type="component" value="Unassembled WGS sequence"/>
</dbReference>
<comment type="caution">
    <text evidence="4">The sequence shown here is derived from an EMBL/GenBank/DDBJ whole genome shotgun (WGS) entry which is preliminary data.</text>
</comment>
<gene>
    <name evidence="4" type="ORF">CAG72_12950</name>
</gene>
<dbReference type="PANTHER" id="PTHR44688:SF16">
    <property type="entry name" value="DNA-BINDING TRANSCRIPTIONAL ACTIVATOR DEVR_DOSR"/>
    <property type="match status" value="1"/>
</dbReference>
<dbReference type="Pfam" id="PF00196">
    <property type="entry name" value="GerE"/>
    <property type="match status" value="1"/>
</dbReference>
<dbReference type="Gene3D" id="1.10.10.10">
    <property type="entry name" value="Winged helix-like DNA-binding domain superfamily/Winged helix DNA-binding domain"/>
    <property type="match status" value="1"/>
</dbReference>
<dbReference type="SUPFAM" id="SSF46894">
    <property type="entry name" value="C-terminal effector domain of the bipartite response regulators"/>
    <property type="match status" value="1"/>
</dbReference>
<keyword evidence="3" id="KW-0804">Transcription</keyword>
<dbReference type="RefSeq" id="WP_027251269.1">
    <property type="nucleotide sequence ID" value="NZ_WXWU01000036.1"/>
</dbReference>
<dbReference type="CDD" id="cd06170">
    <property type="entry name" value="LuxR_C_like"/>
    <property type="match status" value="1"/>
</dbReference>
<dbReference type="PROSITE" id="PS50043">
    <property type="entry name" value="HTH_LUXR_2"/>
    <property type="match status" value="1"/>
</dbReference>
<dbReference type="AlphaFoldDB" id="A0A7X4WC94"/>
<dbReference type="PROSITE" id="PS00622">
    <property type="entry name" value="HTH_LUXR_1"/>
    <property type="match status" value="1"/>
</dbReference>
<evidence type="ECO:0000313" key="4">
    <source>
        <dbReference type="EMBL" id="NAW66126.1"/>
    </source>
</evidence>
<dbReference type="PRINTS" id="PR00038">
    <property type="entry name" value="HTHLUXR"/>
</dbReference>
<name>A0A7X4WC94_9GAMM</name>
<dbReference type="SMART" id="SM00421">
    <property type="entry name" value="HTH_LUXR"/>
    <property type="match status" value="1"/>
</dbReference>
<dbReference type="GO" id="GO:0003677">
    <property type="term" value="F:DNA binding"/>
    <property type="evidence" value="ECO:0007669"/>
    <property type="project" value="UniProtKB-KW"/>
</dbReference>
<evidence type="ECO:0000256" key="2">
    <source>
        <dbReference type="ARBA" id="ARBA00023125"/>
    </source>
</evidence>
<proteinExistence type="predicted"/>
<dbReference type="GO" id="GO:0006355">
    <property type="term" value="P:regulation of DNA-templated transcription"/>
    <property type="evidence" value="ECO:0007669"/>
    <property type="project" value="InterPro"/>
</dbReference>
<organism evidence="4 5">
    <name type="scientific">Photobacterium halotolerans</name>
    <dbReference type="NCBI Taxonomy" id="265726"/>
    <lineage>
        <taxon>Bacteria</taxon>
        <taxon>Pseudomonadati</taxon>
        <taxon>Pseudomonadota</taxon>
        <taxon>Gammaproteobacteria</taxon>
        <taxon>Vibrionales</taxon>
        <taxon>Vibrionaceae</taxon>
        <taxon>Photobacterium</taxon>
    </lineage>
</organism>